<dbReference type="OrthoDB" id="5760545at2"/>
<proteinExistence type="predicted"/>
<evidence type="ECO:0000313" key="3">
    <source>
        <dbReference type="Proteomes" id="UP000214720"/>
    </source>
</evidence>
<dbReference type="InterPro" id="IPR036709">
    <property type="entry name" value="Autotransporte_beta_dom_sf"/>
</dbReference>
<sequence length="149" mass="15483">MLSIPVGRVALERFAGLAYVNLHTDGFTEDGGAAALHGGNDTQNLTYSTLGVRAASRFDLSGTTVITPRGRVGWRHAFDNATPTSSLAFAGSASAFTVSGVPIARDSAVVELGLDVSVGKNATVGVSYSGQYGGGYRDNAIQGNLLWRF</sequence>
<dbReference type="NCBIfam" id="TIGR01414">
    <property type="entry name" value="autotrans_barl"/>
    <property type="match status" value="1"/>
</dbReference>
<organism evidence="2 3">
    <name type="scientific">Caballeronia sordidicola</name>
    <name type="common">Burkholderia sordidicola</name>
    <dbReference type="NCBI Taxonomy" id="196367"/>
    <lineage>
        <taxon>Bacteria</taxon>
        <taxon>Pseudomonadati</taxon>
        <taxon>Pseudomonadota</taxon>
        <taxon>Betaproteobacteria</taxon>
        <taxon>Burkholderiales</taxon>
        <taxon>Burkholderiaceae</taxon>
        <taxon>Caballeronia</taxon>
    </lineage>
</organism>
<name>A0A226WQ22_CABSO</name>
<protein>
    <submittedName>
        <fullName evidence="2">Outer membrane autotransporter barrel</fullName>
    </submittedName>
</protein>
<dbReference type="InterPro" id="IPR005546">
    <property type="entry name" value="Autotransporte_beta"/>
</dbReference>
<dbReference type="GO" id="GO:0019867">
    <property type="term" value="C:outer membrane"/>
    <property type="evidence" value="ECO:0007669"/>
    <property type="project" value="InterPro"/>
</dbReference>
<comment type="caution">
    <text evidence="2">The sequence shown here is derived from an EMBL/GenBank/DDBJ whole genome shotgun (WGS) entry which is preliminary data.</text>
</comment>
<evidence type="ECO:0000313" key="2">
    <source>
        <dbReference type="EMBL" id="OXC72919.1"/>
    </source>
</evidence>
<accession>A0A226WQ22</accession>
<dbReference type="SUPFAM" id="SSF103515">
    <property type="entry name" value="Autotransporter"/>
    <property type="match status" value="1"/>
</dbReference>
<dbReference type="EMBL" id="MTHB01000262">
    <property type="protein sequence ID" value="OXC72919.1"/>
    <property type="molecule type" value="Genomic_DNA"/>
</dbReference>
<reference evidence="3" key="1">
    <citation type="submission" date="2017-01" db="EMBL/GenBank/DDBJ databases">
        <title>Genome Analysis of Deinococcus marmoris KOPRI26562.</title>
        <authorList>
            <person name="Kim J.H."/>
            <person name="Oh H.-M."/>
        </authorList>
    </citation>
    <scope>NUCLEOTIDE SEQUENCE [LARGE SCALE GENOMIC DNA]</scope>
    <source>
        <strain evidence="3">PAMC 26633</strain>
    </source>
</reference>
<dbReference type="Gene3D" id="2.40.128.130">
    <property type="entry name" value="Autotransporter beta-domain"/>
    <property type="match status" value="1"/>
</dbReference>
<dbReference type="AlphaFoldDB" id="A0A226WQ22"/>
<dbReference type="PROSITE" id="PS51208">
    <property type="entry name" value="AUTOTRANSPORTER"/>
    <property type="match status" value="1"/>
</dbReference>
<dbReference type="RefSeq" id="WP_089165468.1">
    <property type="nucleotide sequence ID" value="NZ_MTHB01000262.1"/>
</dbReference>
<evidence type="ECO:0000259" key="1">
    <source>
        <dbReference type="PROSITE" id="PS51208"/>
    </source>
</evidence>
<feature type="domain" description="Autotransporter" evidence="1">
    <location>
        <begin position="1"/>
        <end position="149"/>
    </location>
</feature>
<dbReference type="Pfam" id="PF03797">
    <property type="entry name" value="Autotransporter"/>
    <property type="match status" value="1"/>
</dbReference>
<gene>
    <name evidence="2" type="ORF">BSU04_40425</name>
</gene>
<dbReference type="InterPro" id="IPR006315">
    <property type="entry name" value="OM_autotransptr_brl_dom"/>
</dbReference>
<dbReference type="Proteomes" id="UP000214720">
    <property type="component" value="Unassembled WGS sequence"/>
</dbReference>